<dbReference type="PATRIC" id="fig|797209.4.peg.100"/>
<evidence type="ECO:0000313" key="3">
    <source>
        <dbReference type="EMBL" id="SHL45007.1"/>
    </source>
</evidence>
<evidence type="ECO:0000313" key="2">
    <source>
        <dbReference type="EMBL" id="EFW93598.1"/>
    </source>
</evidence>
<dbReference type="InterPro" id="IPR057178">
    <property type="entry name" value="DUF7856"/>
</dbReference>
<keyword evidence="5" id="KW-1185">Reference proteome</keyword>
<protein>
    <submittedName>
        <fullName evidence="2">Uncharacterized protein</fullName>
    </submittedName>
</protein>
<evidence type="ECO:0000313" key="4">
    <source>
        <dbReference type="Proteomes" id="UP000003751"/>
    </source>
</evidence>
<reference evidence="5" key="2">
    <citation type="submission" date="2016-11" db="EMBL/GenBank/DDBJ databases">
        <authorList>
            <person name="Varghese N."/>
            <person name="Submissions S."/>
        </authorList>
    </citation>
    <scope>NUCLEOTIDE SEQUENCE [LARGE SCALE GENOMIC DNA]</scope>
    <source>
        <strain evidence="5">DX253</strain>
    </source>
</reference>
<organism evidence="2 4">
    <name type="scientific">Haladaptatus paucihalophilus DX253</name>
    <dbReference type="NCBI Taxonomy" id="797209"/>
    <lineage>
        <taxon>Archaea</taxon>
        <taxon>Methanobacteriati</taxon>
        <taxon>Methanobacteriota</taxon>
        <taxon>Stenosarchaea group</taxon>
        <taxon>Halobacteria</taxon>
        <taxon>Halobacteriales</taxon>
        <taxon>Haladaptataceae</taxon>
        <taxon>Haladaptatus</taxon>
    </lineage>
</organism>
<dbReference type="OrthoDB" id="272011at2157"/>
<name>E7QNU5_HALPU</name>
<dbReference type="Proteomes" id="UP000184203">
    <property type="component" value="Unassembled WGS sequence"/>
</dbReference>
<reference evidence="3" key="3">
    <citation type="submission" date="2016-11" db="EMBL/GenBank/DDBJ databases">
        <authorList>
            <person name="Jaros S."/>
            <person name="Januszkiewicz K."/>
            <person name="Wedrychowicz H."/>
        </authorList>
    </citation>
    <scope>NUCLEOTIDE SEQUENCE [LARGE SCALE GENOMIC DNA]</scope>
    <source>
        <strain evidence="3">DX253</strain>
    </source>
</reference>
<reference evidence="2 4" key="1">
    <citation type="journal article" date="2014" name="ISME J.">
        <title>Trehalose/2-sulfotrehalose biosynthesis and glycine-betaine uptake are widely spread mechanisms for osmoadaptation in the Halobacteriales.</title>
        <authorList>
            <person name="Youssef N.H."/>
            <person name="Savage-Ashlock K.N."/>
            <person name="McCully A.L."/>
            <person name="Luedtke B."/>
            <person name="Shaw E.I."/>
            <person name="Hoff W.D."/>
            <person name="Elshahed M.S."/>
        </authorList>
    </citation>
    <scope>NUCLEOTIDE SEQUENCE [LARGE SCALE GENOMIC DNA]</scope>
    <source>
        <strain evidence="2 4">DX253</strain>
    </source>
</reference>
<keyword evidence="1" id="KW-0175">Coiled coil</keyword>
<sequence>MKVKTREKTFRGRAIDLREESVAAADVVAAIRSDAESSALDIECADPHPVHDYVGYIESETSVRVRAAVAAAARSLGMDAPQDEEIANLEVSLRSLDVEAISIRSERRRVAEVSGSETELREEVAALRGRVQAIRDSGGYVEDAESKLRSATRELAERETERIAAEQALEAARKRQRSARNDRERRLRLRDRKENLERTARDYLARQVHARFVAAVEAVPGRGRVPEPGTFEGDSTTAALAIARLARGRAPVVLACERFETPCAAVDCLNAPVLQV</sequence>
<feature type="coiled-coil region" evidence="1">
    <location>
        <begin position="141"/>
        <end position="206"/>
    </location>
</feature>
<dbReference type="EMBL" id="AEMG01000002">
    <property type="protein sequence ID" value="EFW93598.1"/>
    <property type="molecule type" value="Genomic_DNA"/>
</dbReference>
<dbReference type="Pfam" id="PF25254">
    <property type="entry name" value="DUF7856"/>
    <property type="match status" value="1"/>
</dbReference>
<dbReference type="EMBL" id="FRAN01000007">
    <property type="protein sequence ID" value="SHL45007.1"/>
    <property type="molecule type" value="Genomic_DNA"/>
</dbReference>
<dbReference type="Proteomes" id="UP000003751">
    <property type="component" value="Unassembled WGS sequence"/>
</dbReference>
<gene>
    <name evidence="3" type="ORF">SAMN05444342_3824</name>
    <name evidence="2" type="ORF">ZOD2009_00605</name>
</gene>
<dbReference type="eggNOG" id="arCOG08972">
    <property type="taxonomic scope" value="Archaea"/>
</dbReference>
<dbReference type="STRING" id="797209.GCA_000376445_02085"/>
<evidence type="ECO:0000256" key="1">
    <source>
        <dbReference type="SAM" id="Coils"/>
    </source>
</evidence>
<dbReference type="RefSeq" id="WP_007976023.1">
    <property type="nucleotide sequence ID" value="NZ_AEMG01000002.1"/>
</dbReference>
<dbReference type="AlphaFoldDB" id="E7QNU5"/>
<accession>E7QNU5</accession>
<proteinExistence type="predicted"/>
<evidence type="ECO:0000313" key="5">
    <source>
        <dbReference type="Proteomes" id="UP000184203"/>
    </source>
</evidence>